<evidence type="ECO:0000313" key="1">
    <source>
        <dbReference type="EMBL" id="GAG88643.1"/>
    </source>
</evidence>
<gene>
    <name evidence="1" type="ORF">S01H4_22644</name>
</gene>
<accession>X1BWS5</accession>
<sequence length="74" mass="9088">MPVNKGFSEGLRAFFQECIDEYDYLPTFTECLPNNNKKNKFFQRIIKIIPDLEYFDNNEREKFRHVFTEVKRKF</sequence>
<comment type="caution">
    <text evidence="1">The sequence shown here is derived from an EMBL/GenBank/DDBJ whole genome shotgun (WGS) entry which is preliminary data.</text>
</comment>
<dbReference type="AlphaFoldDB" id="X1BWS5"/>
<protein>
    <submittedName>
        <fullName evidence="1">Uncharacterized protein</fullName>
    </submittedName>
</protein>
<reference evidence="1" key="1">
    <citation type="journal article" date="2014" name="Front. Microbiol.">
        <title>High frequency of phylogenetically diverse reductive dehalogenase-homologous genes in deep subseafloor sedimentary metagenomes.</title>
        <authorList>
            <person name="Kawai M."/>
            <person name="Futagami T."/>
            <person name="Toyoda A."/>
            <person name="Takaki Y."/>
            <person name="Nishi S."/>
            <person name="Hori S."/>
            <person name="Arai W."/>
            <person name="Tsubouchi T."/>
            <person name="Morono Y."/>
            <person name="Uchiyama I."/>
            <person name="Ito T."/>
            <person name="Fujiyama A."/>
            <person name="Inagaki F."/>
            <person name="Takami H."/>
        </authorList>
    </citation>
    <scope>NUCLEOTIDE SEQUENCE</scope>
    <source>
        <strain evidence="1">Expedition CK06-06</strain>
    </source>
</reference>
<dbReference type="EMBL" id="BART01010406">
    <property type="protein sequence ID" value="GAG88643.1"/>
    <property type="molecule type" value="Genomic_DNA"/>
</dbReference>
<feature type="non-terminal residue" evidence="1">
    <location>
        <position position="74"/>
    </location>
</feature>
<name>X1BWS5_9ZZZZ</name>
<organism evidence="1">
    <name type="scientific">marine sediment metagenome</name>
    <dbReference type="NCBI Taxonomy" id="412755"/>
    <lineage>
        <taxon>unclassified sequences</taxon>
        <taxon>metagenomes</taxon>
        <taxon>ecological metagenomes</taxon>
    </lineage>
</organism>
<proteinExistence type="predicted"/>